<feature type="non-terminal residue" evidence="1">
    <location>
        <position position="58"/>
    </location>
</feature>
<organism evidence="1">
    <name type="scientific">marine sediment metagenome</name>
    <dbReference type="NCBI Taxonomy" id="412755"/>
    <lineage>
        <taxon>unclassified sequences</taxon>
        <taxon>metagenomes</taxon>
        <taxon>ecological metagenomes</taxon>
    </lineage>
</organism>
<proteinExistence type="predicted"/>
<evidence type="ECO:0000313" key="1">
    <source>
        <dbReference type="EMBL" id="KKK89697.1"/>
    </source>
</evidence>
<comment type="caution">
    <text evidence="1">The sequence shown here is derived from an EMBL/GenBank/DDBJ whole genome shotgun (WGS) entry which is preliminary data.</text>
</comment>
<accession>A0A0F8Z7F4</accession>
<dbReference type="AlphaFoldDB" id="A0A0F8Z7F4"/>
<name>A0A0F8Z7F4_9ZZZZ</name>
<protein>
    <submittedName>
        <fullName evidence="1">Uncharacterized protein</fullName>
    </submittedName>
</protein>
<dbReference type="EMBL" id="LAZR01049416">
    <property type="protein sequence ID" value="KKK89697.1"/>
    <property type="molecule type" value="Genomic_DNA"/>
</dbReference>
<sequence>MLALAVCSAAWAQPTTRPAPKPPAGPKAVAVVIAGVGGSKAYSRSLLDWTRRFCAVLT</sequence>
<reference evidence="1" key="1">
    <citation type="journal article" date="2015" name="Nature">
        <title>Complex archaea that bridge the gap between prokaryotes and eukaryotes.</title>
        <authorList>
            <person name="Spang A."/>
            <person name="Saw J.H."/>
            <person name="Jorgensen S.L."/>
            <person name="Zaremba-Niedzwiedzka K."/>
            <person name="Martijn J."/>
            <person name="Lind A.E."/>
            <person name="van Eijk R."/>
            <person name="Schleper C."/>
            <person name="Guy L."/>
            <person name="Ettema T.J."/>
        </authorList>
    </citation>
    <scope>NUCLEOTIDE SEQUENCE</scope>
</reference>
<gene>
    <name evidence="1" type="ORF">LCGC14_2730520</name>
</gene>